<dbReference type="AlphaFoldDB" id="A0A268AAV1"/>
<gene>
    <name evidence="9" type="ORF">CHH64_09590</name>
</gene>
<evidence type="ECO:0000313" key="10">
    <source>
        <dbReference type="Proteomes" id="UP000216013"/>
    </source>
</evidence>
<evidence type="ECO:0000259" key="8">
    <source>
        <dbReference type="PROSITE" id="PS51372"/>
    </source>
</evidence>
<keyword evidence="4" id="KW-0010">Activator</keyword>
<comment type="caution">
    <text evidence="9">The sequence shown here is derived from an EMBL/GenBank/DDBJ whole genome shotgun (WGS) entry which is preliminary data.</text>
</comment>
<dbReference type="InterPro" id="IPR013011">
    <property type="entry name" value="PTS_EIIB_2"/>
</dbReference>
<dbReference type="Gene3D" id="3.40.50.2300">
    <property type="match status" value="1"/>
</dbReference>
<dbReference type="SUPFAM" id="SSF63520">
    <property type="entry name" value="PTS-regulatory domain, PRD"/>
    <property type="match status" value="2"/>
</dbReference>
<dbReference type="InterPro" id="IPR003501">
    <property type="entry name" value="PTS_EIIB_2/3"/>
</dbReference>
<dbReference type="PANTHER" id="PTHR30185:SF9">
    <property type="entry name" value="MANNITOL-SPECIFIC PHOSPHOTRANSFERASE ENZYME IIA COMPONENT"/>
    <property type="match status" value="1"/>
</dbReference>
<protein>
    <submittedName>
        <fullName evidence="9">PTS fructose transporter subunit IIA</fullName>
    </submittedName>
</protein>
<dbReference type="Proteomes" id="UP000216013">
    <property type="component" value="Unassembled WGS sequence"/>
</dbReference>
<dbReference type="Pfam" id="PF02302">
    <property type="entry name" value="PTS_IIB"/>
    <property type="match status" value="1"/>
</dbReference>
<evidence type="ECO:0000259" key="7">
    <source>
        <dbReference type="PROSITE" id="PS51099"/>
    </source>
</evidence>
<feature type="domain" description="PRD" evidence="8">
    <location>
        <begin position="185"/>
        <end position="286"/>
    </location>
</feature>
<feature type="domain" description="PTS EIIA type-2" evidence="6">
    <location>
        <begin position="539"/>
        <end position="682"/>
    </location>
</feature>
<dbReference type="InterPro" id="IPR007737">
    <property type="entry name" value="Mga_HTH"/>
</dbReference>
<dbReference type="InterPro" id="IPR036388">
    <property type="entry name" value="WH-like_DNA-bd_sf"/>
</dbReference>
<dbReference type="CDD" id="cd00211">
    <property type="entry name" value="PTS_IIA_fru"/>
    <property type="match status" value="1"/>
</dbReference>
<dbReference type="PROSITE" id="PS51372">
    <property type="entry name" value="PRD_2"/>
    <property type="match status" value="2"/>
</dbReference>
<evidence type="ECO:0000256" key="4">
    <source>
        <dbReference type="ARBA" id="ARBA00023159"/>
    </source>
</evidence>
<dbReference type="PANTHER" id="PTHR30185">
    <property type="entry name" value="CRYPTIC BETA-GLUCOSIDE BGL OPERON ANTITERMINATOR"/>
    <property type="match status" value="1"/>
</dbReference>
<dbReference type="RefSeq" id="WP_095233349.1">
    <property type="nucleotide sequence ID" value="NZ_NPBD01000013.1"/>
</dbReference>
<dbReference type="SUPFAM" id="SSF52794">
    <property type="entry name" value="PTS system IIB component-like"/>
    <property type="match status" value="1"/>
</dbReference>
<dbReference type="Gene3D" id="1.10.10.10">
    <property type="entry name" value="Winged helix-like DNA-binding domain superfamily/Winged helix DNA-binding domain"/>
    <property type="match status" value="1"/>
</dbReference>
<keyword evidence="2" id="KW-0677">Repeat</keyword>
<dbReference type="InterPro" id="IPR036634">
    <property type="entry name" value="PRD_sf"/>
</dbReference>
<evidence type="ECO:0000256" key="1">
    <source>
        <dbReference type="ARBA" id="ARBA00022679"/>
    </source>
</evidence>
<proteinExistence type="predicted"/>
<reference evidence="9 10" key="1">
    <citation type="submission" date="2017-07" db="EMBL/GenBank/DDBJ databases">
        <title>Isolation and whole genome analysis of endospore-forming bacteria from heroin.</title>
        <authorList>
            <person name="Kalinowski J."/>
            <person name="Ahrens B."/>
            <person name="Al-Dilaimi A."/>
            <person name="Winkler A."/>
            <person name="Wibberg D."/>
            <person name="Schleenbecker U."/>
            <person name="Ruckert C."/>
            <person name="Wolfel R."/>
            <person name="Grass G."/>
        </authorList>
    </citation>
    <scope>NUCLEOTIDE SEQUENCE [LARGE SCALE GENOMIC DNA]</scope>
    <source>
        <strain evidence="9 10">7528</strain>
    </source>
</reference>
<dbReference type="Gene3D" id="1.10.1790.10">
    <property type="entry name" value="PRD domain"/>
    <property type="match status" value="1"/>
</dbReference>
<dbReference type="Pfam" id="PF05043">
    <property type="entry name" value="Mga"/>
    <property type="match status" value="1"/>
</dbReference>
<dbReference type="Pfam" id="PF00874">
    <property type="entry name" value="PRD"/>
    <property type="match status" value="2"/>
</dbReference>
<dbReference type="GO" id="GO:0006355">
    <property type="term" value="P:regulation of DNA-templated transcription"/>
    <property type="evidence" value="ECO:0007669"/>
    <property type="project" value="InterPro"/>
</dbReference>
<dbReference type="Pfam" id="PF00359">
    <property type="entry name" value="PTS_EIIA_2"/>
    <property type="match status" value="1"/>
</dbReference>
<name>A0A268AAV1_9BACI</name>
<dbReference type="GO" id="GO:0008982">
    <property type="term" value="F:protein-N(PI)-phosphohistidine-sugar phosphotransferase activity"/>
    <property type="evidence" value="ECO:0007669"/>
    <property type="project" value="InterPro"/>
</dbReference>
<sequence>MMLDKRPSILLEQLIRLQHITLQQLMDLTQLSRRQLTYDLEKLNDWLTAEKLPQILYKGTQLIRVPEEVVQCYQKKQLIQNGQQLILTEEDRLLLLYLYLFIREEPVSSYHLTHVLQVSKNTVVADIKRANKRINPFLVEIRYTRQNGYHLRGSEADKRILVQNHLAKMLQNPAFPTIVKHLTAHLKDVTAKDVQDLLQMMEKDFGLQFVEERLDHFTYFLVLYACRLREGKTVRFHEDEILNMKQDAMWEVTLSVFEKLQLPLDENEVCYFSIHLLALSLGQIQQESNTRDLLYRLCEQLVLDFENKAAVVFERRANVVRTLYQHMRPAYYRMKYRIPIHNPLLQQIKNQHEELYLIVQELMQPVGDLLNIVIPEEELGFITIHFGALLEKPTQQMPRKKRALVVCASGISSSLMVKYMLESLFSEIVVEDTCSLRQFEQKTAMDYDVIFSTIDLQSSIPCFHVKPIMSPTEKSALVNGVYETLFGIQYDGVSVRELLQEISRYATIHDEKQLENMLRTLQFHRKTERRKENQPVLQDLLHEDTIQLAESLPSWQDAIASVAKPLLQNASISQSYVEAMIENIEKLGPYVVIGPDVAIPHARPESGVHAVGMSFLRLKEPVYFSADHTKGVRLLFCIAAIDNKTHLRALSQLTKLLSDKENVTTLIESESKEEILALFKSYSTIA</sequence>
<keyword evidence="1" id="KW-0808">Transferase</keyword>
<dbReference type="PROSITE" id="PS51094">
    <property type="entry name" value="PTS_EIIA_TYPE_2"/>
    <property type="match status" value="1"/>
</dbReference>
<evidence type="ECO:0000313" key="9">
    <source>
        <dbReference type="EMBL" id="PAD21179.1"/>
    </source>
</evidence>
<dbReference type="SUPFAM" id="SSF55804">
    <property type="entry name" value="Phoshotransferase/anion transport protein"/>
    <property type="match status" value="1"/>
</dbReference>
<dbReference type="CDD" id="cd05568">
    <property type="entry name" value="PTS_IIB_bgl_like"/>
    <property type="match status" value="1"/>
</dbReference>
<feature type="domain" description="PRD" evidence="8">
    <location>
        <begin position="289"/>
        <end position="396"/>
    </location>
</feature>
<dbReference type="InterPro" id="IPR016152">
    <property type="entry name" value="PTrfase/Anion_transptr"/>
</dbReference>
<evidence type="ECO:0000256" key="5">
    <source>
        <dbReference type="ARBA" id="ARBA00023163"/>
    </source>
</evidence>
<dbReference type="Gene3D" id="3.40.930.10">
    <property type="entry name" value="Mannitol-specific EII, Chain A"/>
    <property type="match status" value="1"/>
</dbReference>
<dbReference type="InterPro" id="IPR050661">
    <property type="entry name" value="BglG_antiterminators"/>
</dbReference>
<dbReference type="InterPro" id="IPR036095">
    <property type="entry name" value="PTS_EIIB-like_sf"/>
</dbReference>
<organism evidence="9 10">
    <name type="scientific">Terribacillus saccharophilus</name>
    <dbReference type="NCBI Taxonomy" id="361277"/>
    <lineage>
        <taxon>Bacteria</taxon>
        <taxon>Bacillati</taxon>
        <taxon>Bacillota</taxon>
        <taxon>Bacilli</taxon>
        <taxon>Bacillales</taxon>
        <taxon>Bacillaceae</taxon>
        <taxon>Terribacillus</taxon>
    </lineage>
</organism>
<dbReference type="InterPro" id="IPR002178">
    <property type="entry name" value="PTS_EIIA_type-2_dom"/>
</dbReference>
<evidence type="ECO:0000256" key="2">
    <source>
        <dbReference type="ARBA" id="ARBA00022737"/>
    </source>
</evidence>
<dbReference type="GO" id="GO:0009401">
    <property type="term" value="P:phosphoenolpyruvate-dependent sugar phosphotransferase system"/>
    <property type="evidence" value="ECO:0007669"/>
    <property type="project" value="InterPro"/>
</dbReference>
<keyword evidence="3" id="KW-0805">Transcription regulation</keyword>
<accession>A0A268AAV1</accession>
<dbReference type="EMBL" id="NPBV01000017">
    <property type="protein sequence ID" value="PAD21179.1"/>
    <property type="molecule type" value="Genomic_DNA"/>
</dbReference>
<feature type="domain" description="PTS EIIB type-2" evidence="7">
    <location>
        <begin position="401"/>
        <end position="489"/>
    </location>
</feature>
<evidence type="ECO:0000259" key="6">
    <source>
        <dbReference type="PROSITE" id="PS51094"/>
    </source>
</evidence>
<dbReference type="PROSITE" id="PS51099">
    <property type="entry name" value="PTS_EIIB_TYPE_2"/>
    <property type="match status" value="1"/>
</dbReference>
<keyword evidence="5" id="KW-0804">Transcription</keyword>
<dbReference type="OrthoDB" id="369398at2"/>
<dbReference type="InterPro" id="IPR011608">
    <property type="entry name" value="PRD"/>
</dbReference>
<evidence type="ECO:0000256" key="3">
    <source>
        <dbReference type="ARBA" id="ARBA00023015"/>
    </source>
</evidence>